<sequence>MDQKPSSIFTTYKHKIMNTVMASNTTKEVLIDLSPVIKVYKDRTVDRLMDTANVPPSPEDPATGVASKDIVISTEVRARLYLPKLTDPNQKLPVLIYYHGGGFVIESPYCLFYHRLTDILASQAKALIISVEYRLAPEHLLPIAYEDSWTALQWVASHVIANASIEKDPWVTKHGDFGKLYIGGDSAGANIAHNIVLRAGVEPLPGDVKILGLFLSCPYFWGSKPVGSQSKEDMTGFAYKVWKCIYPSAPVGIDNPMINPMAEDAPSLSGLACSRLLVCLAEKDAFTPIGILYAETVKKIGWNGEVQLVVVGGEDHCFYLFDPHTEKAKYLNKQIASFISR</sequence>
<comment type="similarity">
    <text evidence="1">Belongs to the 'GDXG' lipolytic enzyme family.</text>
</comment>
<dbReference type="AlphaFoldDB" id="A0AAD2DZX1"/>
<evidence type="ECO:0000313" key="3">
    <source>
        <dbReference type="EMBL" id="CAI9770983.1"/>
    </source>
</evidence>
<accession>A0AAD2DZX1</accession>
<keyword evidence="4" id="KW-1185">Reference proteome</keyword>
<dbReference type="PANTHER" id="PTHR23024">
    <property type="entry name" value="ARYLACETAMIDE DEACETYLASE"/>
    <property type="match status" value="1"/>
</dbReference>
<dbReference type="Proteomes" id="UP000834106">
    <property type="component" value="Chromosome 11"/>
</dbReference>
<dbReference type="InterPro" id="IPR013094">
    <property type="entry name" value="AB_hydrolase_3"/>
</dbReference>
<protein>
    <recommendedName>
        <fullName evidence="2">Alpha/beta hydrolase fold-3 domain-containing protein</fullName>
    </recommendedName>
</protein>
<dbReference type="Gene3D" id="3.40.50.1820">
    <property type="entry name" value="alpha/beta hydrolase"/>
    <property type="match status" value="1"/>
</dbReference>
<dbReference type="EMBL" id="OU503046">
    <property type="protein sequence ID" value="CAI9770983.1"/>
    <property type="molecule type" value="Genomic_DNA"/>
</dbReference>
<proteinExistence type="inferred from homology"/>
<gene>
    <name evidence="3" type="ORF">FPE_LOCUS18413</name>
</gene>
<dbReference type="SUPFAM" id="SSF53474">
    <property type="entry name" value="alpha/beta-Hydrolases"/>
    <property type="match status" value="1"/>
</dbReference>
<organism evidence="3 4">
    <name type="scientific">Fraxinus pennsylvanica</name>
    <dbReference type="NCBI Taxonomy" id="56036"/>
    <lineage>
        <taxon>Eukaryota</taxon>
        <taxon>Viridiplantae</taxon>
        <taxon>Streptophyta</taxon>
        <taxon>Embryophyta</taxon>
        <taxon>Tracheophyta</taxon>
        <taxon>Spermatophyta</taxon>
        <taxon>Magnoliopsida</taxon>
        <taxon>eudicotyledons</taxon>
        <taxon>Gunneridae</taxon>
        <taxon>Pentapetalae</taxon>
        <taxon>asterids</taxon>
        <taxon>lamiids</taxon>
        <taxon>Lamiales</taxon>
        <taxon>Oleaceae</taxon>
        <taxon>Oleeae</taxon>
        <taxon>Fraxinus</taxon>
    </lineage>
</organism>
<dbReference type="Pfam" id="PF07859">
    <property type="entry name" value="Abhydrolase_3"/>
    <property type="match status" value="1"/>
</dbReference>
<evidence type="ECO:0000259" key="2">
    <source>
        <dbReference type="Pfam" id="PF07859"/>
    </source>
</evidence>
<dbReference type="PANTHER" id="PTHR23024:SF551">
    <property type="entry name" value="2-HYDROXYISOFLAVANONE DEHYDRATASE-LIKE"/>
    <property type="match status" value="1"/>
</dbReference>
<dbReference type="InterPro" id="IPR050466">
    <property type="entry name" value="Carboxylest/Gibb_receptor"/>
</dbReference>
<evidence type="ECO:0000256" key="1">
    <source>
        <dbReference type="ARBA" id="ARBA00010515"/>
    </source>
</evidence>
<reference evidence="3" key="1">
    <citation type="submission" date="2023-05" db="EMBL/GenBank/DDBJ databases">
        <authorList>
            <person name="Huff M."/>
        </authorList>
    </citation>
    <scope>NUCLEOTIDE SEQUENCE</scope>
</reference>
<dbReference type="GO" id="GO:0016787">
    <property type="term" value="F:hydrolase activity"/>
    <property type="evidence" value="ECO:0007669"/>
    <property type="project" value="InterPro"/>
</dbReference>
<feature type="domain" description="Alpha/beta hydrolase fold-3" evidence="2">
    <location>
        <begin position="95"/>
        <end position="319"/>
    </location>
</feature>
<evidence type="ECO:0000313" key="4">
    <source>
        <dbReference type="Proteomes" id="UP000834106"/>
    </source>
</evidence>
<dbReference type="InterPro" id="IPR029058">
    <property type="entry name" value="AB_hydrolase_fold"/>
</dbReference>
<name>A0AAD2DZX1_9LAMI</name>